<keyword evidence="1" id="KW-0812">Transmembrane</keyword>
<feature type="transmembrane region" description="Helical" evidence="1">
    <location>
        <begin position="26"/>
        <end position="56"/>
    </location>
</feature>
<reference evidence="2" key="2">
    <citation type="submission" date="2022-06" db="UniProtKB">
        <authorList>
            <consortium name="EnsemblMetazoa"/>
        </authorList>
    </citation>
    <scope>IDENTIFICATION</scope>
</reference>
<keyword evidence="3" id="KW-1185">Reference proteome</keyword>
<protein>
    <submittedName>
        <fullName evidence="2">Uncharacterized protein</fullName>
    </submittedName>
</protein>
<proteinExistence type="predicted"/>
<keyword evidence="1" id="KW-1133">Transmembrane helix</keyword>
<dbReference type="AlphaFoldDB" id="A0A8R1U2H9"/>
<evidence type="ECO:0000313" key="3">
    <source>
        <dbReference type="Proteomes" id="UP000024404"/>
    </source>
</evidence>
<dbReference type="EnsemblMetazoa" id="OVOC9789.1">
    <property type="protein sequence ID" value="OVOC9789.1"/>
    <property type="gene ID" value="WBGene00246598"/>
</dbReference>
<accession>A0A8R1U2H9</accession>
<reference evidence="3" key="1">
    <citation type="submission" date="2013-10" db="EMBL/GenBank/DDBJ databases">
        <title>Genome sequencing of Onchocerca volvulus.</title>
        <authorList>
            <person name="Cotton J."/>
            <person name="Tsai J."/>
            <person name="Stanley E."/>
            <person name="Tracey A."/>
            <person name="Holroyd N."/>
            <person name="Lustigman S."/>
            <person name="Berriman M."/>
        </authorList>
    </citation>
    <scope>NUCLEOTIDE SEQUENCE</scope>
</reference>
<dbReference type="EMBL" id="CMVM020000293">
    <property type="status" value="NOT_ANNOTATED_CDS"/>
    <property type="molecule type" value="Genomic_DNA"/>
</dbReference>
<keyword evidence="1" id="KW-0472">Membrane</keyword>
<evidence type="ECO:0000256" key="1">
    <source>
        <dbReference type="SAM" id="Phobius"/>
    </source>
</evidence>
<feature type="transmembrane region" description="Helical" evidence="1">
    <location>
        <begin position="68"/>
        <end position="92"/>
    </location>
</feature>
<dbReference type="Proteomes" id="UP000024404">
    <property type="component" value="Unassembled WGS sequence"/>
</dbReference>
<name>A0A8R1U2H9_ONCVO</name>
<sequence>MIARSYRIIVLFLIPSRRASQGFKHITVLLFIAFIAFLLYGVISNTLMATVLFYGVGDSTYSHAFVLIALKLIISYLMTFLPQLIVVLSEILQIASVRTKFKEKFFEVCVL</sequence>
<organism evidence="2 3">
    <name type="scientific">Onchocerca volvulus</name>
    <dbReference type="NCBI Taxonomy" id="6282"/>
    <lineage>
        <taxon>Eukaryota</taxon>
        <taxon>Metazoa</taxon>
        <taxon>Ecdysozoa</taxon>
        <taxon>Nematoda</taxon>
        <taxon>Chromadorea</taxon>
        <taxon>Rhabditida</taxon>
        <taxon>Spirurina</taxon>
        <taxon>Spiruromorpha</taxon>
        <taxon>Filarioidea</taxon>
        <taxon>Onchocercidae</taxon>
        <taxon>Onchocerca</taxon>
    </lineage>
</organism>
<evidence type="ECO:0000313" key="2">
    <source>
        <dbReference type="EnsemblMetazoa" id="OVOC9789.1"/>
    </source>
</evidence>